<name>A0A498R1J6_9FIRM</name>
<dbReference type="PANTHER" id="PTHR30026:SF20">
    <property type="entry name" value="OUTER MEMBRANE PROTEIN TOLC"/>
    <property type="match status" value="1"/>
</dbReference>
<evidence type="ECO:0000256" key="2">
    <source>
        <dbReference type="ARBA" id="ARBA00007613"/>
    </source>
</evidence>
<feature type="coiled-coil region" evidence="8">
    <location>
        <begin position="343"/>
        <end position="377"/>
    </location>
</feature>
<evidence type="ECO:0000256" key="5">
    <source>
        <dbReference type="ARBA" id="ARBA00022692"/>
    </source>
</evidence>
<accession>A0A498R1J6</accession>
<dbReference type="AlphaFoldDB" id="A0A498R1J6"/>
<evidence type="ECO:0000256" key="7">
    <source>
        <dbReference type="ARBA" id="ARBA00023237"/>
    </source>
</evidence>
<dbReference type="Proteomes" id="UP000277811">
    <property type="component" value="Unassembled WGS sequence"/>
</dbReference>
<keyword evidence="8" id="KW-0175">Coiled coil</keyword>
<comment type="subcellular location">
    <subcellularLocation>
        <location evidence="1">Cell outer membrane</location>
    </subcellularLocation>
</comment>
<dbReference type="Pfam" id="PF02321">
    <property type="entry name" value="OEP"/>
    <property type="match status" value="2"/>
</dbReference>
<proteinExistence type="inferred from homology"/>
<reference evidence="9 10" key="1">
    <citation type="submission" date="2018-06" db="EMBL/GenBank/DDBJ databases">
        <authorList>
            <person name="Strepis N."/>
        </authorList>
    </citation>
    <scope>NUCLEOTIDE SEQUENCE [LARGE SCALE GENOMIC DNA]</scope>
    <source>
        <strain evidence="9">LUCI</strain>
    </source>
</reference>
<keyword evidence="10" id="KW-1185">Reference proteome</keyword>
<evidence type="ECO:0000313" key="9">
    <source>
        <dbReference type="EMBL" id="VBB06466.1"/>
    </source>
</evidence>
<evidence type="ECO:0000256" key="6">
    <source>
        <dbReference type="ARBA" id="ARBA00023136"/>
    </source>
</evidence>
<keyword evidence="5" id="KW-0812">Transmembrane</keyword>
<dbReference type="InterPro" id="IPR051906">
    <property type="entry name" value="TolC-like"/>
</dbReference>
<evidence type="ECO:0000256" key="1">
    <source>
        <dbReference type="ARBA" id="ARBA00004442"/>
    </source>
</evidence>
<dbReference type="SUPFAM" id="SSF56954">
    <property type="entry name" value="Outer membrane efflux proteins (OEP)"/>
    <property type="match status" value="1"/>
</dbReference>
<dbReference type="GO" id="GO:0015288">
    <property type="term" value="F:porin activity"/>
    <property type="evidence" value="ECO:0007669"/>
    <property type="project" value="TreeGrafter"/>
</dbReference>
<comment type="similarity">
    <text evidence="2">Belongs to the outer membrane factor (OMF) (TC 1.B.17) family.</text>
</comment>
<dbReference type="GO" id="GO:0015562">
    <property type="term" value="F:efflux transmembrane transporter activity"/>
    <property type="evidence" value="ECO:0007669"/>
    <property type="project" value="InterPro"/>
</dbReference>
<dbReference type="RefSeq" id="WP_122627420.1">
    <property type="nucleotide sequence ID" value="NZ_UPPP01000064.1"/>
</dbReference>
<keyword evidence="3" id="KW-0813">Transport</keyword>
<dbReference type="GO" id="GO:0009279">
    <property type="term" value="C:cell outer membrane"/>
    <property type="evidence" value="ECO:0007669"/>
    <property type="project" value="UniProtKB-SubCell"/>
</dbReference>
<dbReference type="PANTHER" id="PTHR30026">
    <property type="entry name" value="OUTER MEMBRANE PROTEIN TOLC"/>
    <property type="match status" value="1"/>
</dbReference>
<evidence type="ECO:0000256" key="8">
    <source>
        <dbReference type="SAM" id="Coils"/>
    </source>
</evidence>
<evidence type="ECO:0000313" key="10">
    <source>
        <dbReference type="Proteomes" id="UP000277811"/>
    </source>
</evidence>
<protein>
    <submittedName>
        <fullName evidence="9">Outer membrane efflux protein</fullName>
    </submittedName>
</protein>
<gene>
    <name evidence="9" type="ORF">LUCI_1698</name>
</gene>
<evidence type="ECO:0000256" key="4">
    <source>
        <dbReference type="ARBA" id="ARBA00022452"/>
    </source>
</evidence>
<sequence length="442" mass="48433">MEQIDGYRKILLKCFAVLVLTFLITPLTTIAAAVEPLNLDACVQLALTQNHGLQGFRLDLAAKQLQAKGAEGLAGPKVDLVGNYQWQEDPTAIIPAHGTNIPPVYGDQQEQWGFNLKQTLYDAGKTKSLIRYNAENADWQQVELKNQTMAVVNNVVKAFYHTLQLNDTITAEQDSVKALSSLADDIRMKYTVGRVAGVDVLQVEAQLAAEQEKLARYQSDYDRQVALLKSYIGYEQSQPLTVKGAISDYKAAAPVTGDIKDNPEVEKSRIRQTQSQELLTSAKADNNAQISLNGTYRVTAVPHSDASQDEMWTMGLQLSLPVFDGGVINANIRQTKIQLDRAKESYAQSMADAQAALAAAQANADAAKVRVESARVAWDRAKEAYRIMELSYKTGKTSLTDALVAQSAATNAEAVYYQAVYDEISARVDLKAVYGQTAYPAQ</sequence>
<dbReference type="Gene3D" id="1.20.1600.10">
    <property type="entry name" value="Outer membrane efflux proteins (OEP)"/>
    <property type="match status" value="1"/>
</dbReference>
<keyword evidence="6" id="KW-0472">Membrane</keyword>
<dbReference type="InterPro" id="IPR003423">
    <property type="entry name" value="OMP_efflux"/>
</dbReference>
<dbReference type="GO" id="GO:1990281">
    <property type="term" value="C:efflux pump complex"/>
    <property type="evidence" value="ECO:0007669"/>
    <property type="project" value="TreeGrafter"/>
</dbReference>
<evidence type="ECO:0000256" key="3">
    <source>
        <dbReference type="ARBA" id="ARBA00022448"/>
    </source>
</evidence>
<keyword evidence="4" id="KW-1134">Transmembrane beta strand</keyword>
<dbReference type="OrthoDB" id="6130850at2"/>
<dbReference type="EMBL" id="UPPP01000064">
    <property type="protein sequence ID" value="VBB06466.1"/>
    <property type="molecule type" value="Genomic_DNA"/>
</dbReference>
<keyword evidence="7" id="KW-0998">Cell outer membrane</keyword>
<organism evidence="9 10">
    <name type="scientific">Lucifera butyrica</name>
    <dbReference type="NCBI Taxonomy" id="1351585"/>
    <lineage>
        <taxon>Bacteria</taxon>
        <taxon>Bacillati</taxon>
        <taxon>Bacillota</taxon>
        <taxon>Negativicutes</taxon>
        <taxon>Veillonellales</taxon>
        <taxon>Veillonellaceae</taxon>
        <taxon>Lucifera</taxon>
    </lineage>
</organism>